<feature type="compositionally biased region" description="Polar residues" evidence="1">
    <location>
        <begin position="33"/>
        <end position="43"/>
    </location>
</feature>
<evidence type="ECO:0000313" key="3">
    <source>
        <dbReference type="Proteomes" id="UP000183567"/>
    </source>
</evidence>
<sequence>MPRAQNVSSQPSDLIDGHATLIAAHVICSTPSTHLDRPSTSSGIGDDEMTSSGSRDSEGVSMYSADSDSCNGLLTLDSPDGLNLPLQAHMLPGRGRWHYAVLPVLLVADAPNIVPLLCSTLYQRRVWGVREPVVGLCCSNTGTTATAIFGWLDPGQSEEGCLPVVHLALAACDSVDPSIGVFDFTDSYSVISMAQFILSLRSHFQDIKDIASIEAVDSLTPFHWRSDLPNFFETQMGAQSGDRVALWTHEVHVQNSSSETLSSSCPCTPSPLSDPHLFLSSEEMAPRNINTIYEDDVGRANTGAPQSTHATDKTRVSSKDASGSHKSSSAKSPSRYSNSVFAAHNDAGLGKRATISNWLFERNTFTVGHIAISPNDRLAEYSGINAMVEMHDQITAFSWSDGVEPELLDSTIDCSVSGVRDRLFEESRNHPSTNTKPTIKMPEEDVKFISARLSALLHAAERRHEWDALLLKFFQPVAGQRDVLLERKLNFPSNLAVGDTSFAQQAMSLTRNYELICRAQEQACFQQRFSLPPAEEVDAMEDQHLSKQGNFLGIFAVVSRRTIFWMTLWTIPVGNRPTGHLTLSLSSHVLVSPLRYSNAYMEPDKQDAPSQGSEHQENKAQKTLLQDVYRVHPDQMPATNRPSENARPEAGGHDLLLPGLLSEYKKKDKSTIAKAMNQMRTYLVSAIRFLDALGITEQPVFGLVVNGRLGAITMAWQKNEKIYIMERNVRHYDITDPLQAFQFVSVLLRLARYGLVLRACFDEKKDALCNSLRNRTYTPWSKLAQIEGENLQGGGSEAAQAEQR</sequence>
<feature type="compositionally biased region" description="Low complexity" evidence="1">
    <location>
        <begin position="319"/>
        <end position="336"/>
    </location>
</feature>
<feature type="region of interest" description="Disordered" evidence="1">
    <location>
        <begin position="295"/>
        <end position="336"/>
    </location>
</feature>
<comment type="caution">
    <text evidence="2">The sequence shown here is derived from an EMBL/GenBank/DDBJ whole genome shotgun (WGS) entry which is preliminary data.</text>
</comment>
<dbReference type="EMBL" id="LVVM01004530">
    <property type="protein sequence ID" value="OJA12707.1"/>
    <property type="molecule type" value="Genomic_DNA"/>
</dbReference>
<protein>
    <submittedName>
        <fullName evidence="2">Uncharacterized protein</fullName>
    </submittedName>
</protein>
<proteinExistence type="predicted"/>
<keyword evidence="3" id="KW-1185">Reference proteome</keyword>
<feature type="region of interest" description="Disordered" evidence="1">
    <location>
        <begin position="33"/>
        <end position="65"/>
    </location>
</feature>
<gene>
    <name evidence="2" type="ORF">AZE42_02878</name>
</gene>
<evidence type="ECO:0000313" key="2">
    <source>
        <dbReference type="EMBL" id="OJA12707.1"/>
    </source>
</evidence>
<evidence type="ECO:0000256" key="1">
    <source>
        <dbReference type="SAM" id="MobiDB-lite"/>
    </source>
</evidence>
<dbReference type="Proteomes" id="UP000183567">
    <property type="component" value="Unassembled WGS sequence"/>
</dbReference>
<name>A0A1J8PY92_9AGAM</name>
<accession>A0A1J8PY92</accession>
<dbReference type="AlphaFoldDB" id="A0A1J8PY92"/>
<feature type="region of interest" description="Disordered" evidence="1">
    <location>
        <begin position="601"/>
        <end position="621"/>
    </location>
</feature>
<dbReference type="OrthoDB" id="2758165at2759"/>
<organism evidence="2 3">
    <name type="scientific">Rhizopogon vesiculosus</name>
    <dbReference type="NCBI Taxonomy" id="180088"/>
    <lineage>
        <taxon>Eukaryota</taxon>
        <taxon>Fungi</taxon>
        <taxon>Dikarya</taxon>
        <taxon>Basidiomycota</taxon>
        <taxon>Agaricomycotina</taxon>
        <taxon>Agaricomycetes</taxon>
        <taxon>Agaricomycetidae</taxon>
        <taxon>Boletales</taxon>
        <taxon>Suillineae</taxon>
        <taxon>Rhizopogonaceae</taxon>
        <taxon>Rhizopogon</taxon>
    </lineage>
</organism>
<reference evidence="2 3" key="1">
    <citation type="submission" date="2016-03" db="EMBL/GenBank/DDBJ databases">
        <title>Comparative genomics of the ectomycorrhizal sister species Rhizopogon vinicolor and Rhizopogon vesiculosus (Basidiomycota: Boletales) reveals a divergence of the mating type B locus.</title>
        <authorList>
            <person name="Mujic A.B."/>
            <person name="Kuo A."/>
            <person name="Tritt A."/>
            <person name="Lipzen A."/>
            <person name="Chen C."/>
            <person name="Johnson J."/>
            <person name="Sharma A."/>
            <person name="Barry K."/>
            <person name="Grigoriev I.V."/>
            <person name="Spatafora J.W."/>
        </authorList>
    </citation>
    <scope>NUCLEOTIDE SEQUENCE [LARGE SCALE GENOMIC DNA]</scope>
    <source>
        <strain evidence="2 3">AM-OR11-056</strain>
    </source>
</reference>